<dbReference type="InterPro" id="IPR005467">
    <property type="entry name" value="His_kinase_dom"/>
</dbReference>
<evidence type="ECO:0000256" key="4">
    <source>
        <dbReference type="ARBA" id="ARBA00022679"/>
    </source>
</evidence>
<dbReference type="InterPro" id="IPR036890">
    <property type="entry name" value="HATPase_C_sf"/>
</dbReference>
<evidence type="ECO:0000256" key="7">
    <source>
        <dbReference type="ARBA" id="ARBA00022840"/>
    </source>
</evidence>
<dbReference type="SUPFAM" id="SSF55781">
    <property type="entry name" value="GAF domain-like"/>
    <property type="match status" value="1"/>
</dbReference>
<evidence type="ECO:0000256" key="8">
    <source>
        <dbReference type="ARBA" id="ARBA00023012"/>
    </source>
</evidence>
<keyword evidence="6" id="KW-0418">Kinase</keyword>
<dbReference type="Pfam" id="PF02518">
    <property type="entry name" value="HATPase_c"/>
    <property type="match status" value="1"/>
</dbReference>
<feature type="transmembrane region" description="Helical" evidence="9">
    <location>
        <begin position="36"/>
        <end position="55"/>
    </location>
</feature>
<dbReference type="PRINTS" id="PR00344">
    <property type="entry name" value="BCTRLSENSOR"/>
</dbReference>
<gene>
    <name evidence="11" type="ORF">FD145_1328</name>
</gene>
<feature type="transmembrane region" description="Helical" evidence="9">
    <location>
        <begin position="101"/>
        <end position="119"/>
    </location>
</feature>
<evidence type="ECO:0000256" key="9">
    <source>
        <dbReference type="SAM" id="Phobius"/>
    </source>
</evidence>
<dbReference type="InterPro" id="IPR029016">
    <property type="entry name" value="GAF-like_dom_sf"/>
</dbReference>
<dbReference type="GO" id="GO:0005524">
    <property type="term" value="F:ATP binding"/>
    <property type="evidence" value="ECO:0007669"/>
    <property type="project" value="UniProtKB-KW"/>
</dbReference>
<proteinExistence type="predicted"/>
<evidence type="ECO:0000256" key="5">
    <source>
        <dbReference type="ARBA" id="ARBA00022741"/>
    </source>
</evidence>
<dbReference type="PROSITE" id="PS50109">
    <property type="entry name" value="HIS_KIN"/>
    <property type="match status" value="1"/>
</dbReference>
<dbReference type="InterPro" id="IPR004358">
    <property type="entry name" value="Sig_transdc_His_kin-like_C"/>
</dbReference>
<dbReference type="EC" id="2.7.13.3" evidence="2"/>
<feature type="transmembrane region" description="Helical" evidence="9">
    <location>
        <begin position="174"/>
        <end position="194"/>
    </location>
</feature>
<accession>A0A833P2T7</accession>
<feature type="transmembrane region" description="Helical" evidence="9">
    <location>
        <begin position="12"/>
        <end position="29"/>
    </location>
</feature>
<keyword evidence="3" id="KW-0597">Phosphoprotein</keyword>
<keyword evidence="5" id="KW-0547">Nucleotide-binding</keyword>
<dbReference type="InterPro" id="IPR003661">
    <property type="entry name" value="HisK_dim/P_dom"/>
</dbReference>
<feature type="domain" description="Histidine kinase" evidence="10">
    <location>
        <begin position="481"/>
        <end position="684"/>
    </location>
</feature>
<feature type="transmembrane region" description="Helical" evidence="9">
    <location>
        <begin position="131"/>
        <end position="153"/>
    </location>
</feature>
<evidence type="ECO:0000256" key="3">
    <source>
        <dbReference type="ARBA" id="ARBA00022553"/>
    </source>
</evidence>
<dbReference type="PANTHER" id="PTHR43065">
    <property type="entry name" value="SENSOR HISTIDINE KINASE"/>
    <property type="match status" value="1"/>
</dbReference>
<dbReference type="InterPro" id="IPR036097">
    <property type="entry name" value="HisK_dim/P_sf"/>
</dbReference>
<keyword evidence="7" id="KW-0067">ATP-binding</keyword>
<dbReference type="SMART" id="SM00387">
    <property type="entry name" value="HATPase_c"/>
    <property type="match status" value="1"/>
</dbReference>
<evidence type="ECO:0000259" key="10">
    <source>
        <dbReference type="PROSITE" id="PS50109"/>
    </source>
</evidence>
<dbReference type="Proteomes" id="UP000488506">
    <property type="component" value="Unassembled WGS sequence"/>
</dbReference>
<comment type="caution">
    <text evidence="11">The sequence shown here is derived from an EMBL/GenBank/DDBJ whole genome shotgun (WGS) entry which is preliminary data.</text>
</comment>
<dbReference type="Gene3D" id="1.10.287.130">
    <property type="match status" value="1"/>
</dbReference>
<reference evidence="11 12" key="1">
    <citation type="submission" date="2019-12" db="EMBL/GenBank/DDBJ databases">
        <authorList>
            <person name="Wolfe R."/>
            <person name="Danczak R."/>
            <person name="Wilkins M."/>
        </authorList>
    </citation>
    <scope>NUCLEOTIDE SEQUENCE [LARGE SCALE GENOMIC DNA]</scope>
    <source>
        <strain evidence="11">X2_MaxBin.013</strain>
    </source>
</reference>
<sequence>MRILLKFYQSINLLNAILSFVIGLGVLFSKKLSKQIIQFSLFAFFVSLWALFYFLAFQSKDYYISAIYFRTCMIAGALILPMFTEFVFTFVGKKINPIYRWLNWGLSALIISTIYTNYYAFDGGPILVFHYWPVIGVMSFIQIILYGINVFFSHRELFKASKSSVHFLRQQAKIILFGTSLGYFGAATNFLLWFKIPFPPIFNIFIPIYVVSVAFAITKHELMDIRVAITKSVSYGMVGVLMILSFVIVNIYQLSVILSIAANSLLGLFWAFLARRAREFIQTPIEEKWIVGWYDTDKLIIEIIKLLIPVYESKEAFKILADKLIATIRIKNIHIFYAQKDKENKSVKFALSDNSCEFSANNPLVAGLKGVTKYDDLSDEIKDSTKDCKCLKNSLLIPLFSTEGLEGVLVLGPKISEDAYDEKDFILFRILMDQALMVLDRIRPYENIQKEFEANQNKLYKAEMQIEKTQRLASLGTVAAGVAHEIRNPLGILQLSIAELNPQNISNPEFIKKFKDESTQNIKRINGIIHSMLSLSKGATSEKIAINLNEIIDQTIAFFVFKKVRLAKDYSGAPKIMGNPEELKQVFINLIDNAVRAMPNGGELKIKTYIDGGESVIEVFDTGSGINKNDLPKIFDPFFSTRQDGVGLGLSIVYRIVNDHNGKIIAKSESGAGSQFTIKFPAII</sequence>
<organism evidence="11 12">
    <name type="scientific">Candidatus Saganbacteria bacterium</name>
    <dbReference type="NCBI Taxonomy" id="2575572"/>
    <lineage>
        <taxon>Bacteria</taxon>
        <taxon>Bacillati</taxon>
        <taxon>Saganbacteria</taxon>
    </lineage>
</organism>
<keyword evidence="9" id="KW-0812">Transmembrane</keyword>
<dbReference type="SUPFAM" id="SSF55874">
    <property type="entry name" value="ATPase domain of HSP90 chaperone/DNA topoisomerase II/histidine kinase"/>
    <property type="match status" value="1"/>
</dbReference>
<dbReference type="GO" id="GO:0000155">
    <property type="term" value="F:phosphorelay sensor kinase activity"/>
    <property type="evidence" value="ECO:0007669"/>
    <property type="project" value="InterPro"/>
</dbReference>
<keyword evidence="8" id="KW-0902">Two-component regulatory system</keyword>
<dbReference type="SUPFAM" id="SSF47384">
    <property type="entry name" value="Homodimeric domain of signal transducing histidine kinase"/>
    <property type="match status" value="1"/>
</dbReference>
<dbReference type="Gene3D" id="3.30.565.10">
    <property type="entry name" value="Histidine kinase-like ATPase, C-terminal domain"/>
    <property type="match status" value="1"/>
</dbReference>
<dbReference type="Gene3D" id="3.30.450.40">
    <property type="match status" value="1"/>
</dbReference>
<evidence type="ECO:0000256" key="2">
    <source>
        <dbReference type="ARBA" id="ARBA00012438"/>
    </source>
</evidence>
<protein>
    <recommendedName>
        <fullName evidence="2">histidine kinase</fullName>
        <ecNumber evidence="2">2.7.13.3</ecNumber>
    </recommendedName>
</protein>
<dbReference type="AlphaFoldDB" id="A0A833P2T7"/>
<dbReference type="SMART" id="SM00388">
    <property type="entry name" value="HisKA"/>
    <property type="match status" value="1"/>
</dbReference>
<feature type="transmembrane region" description="Helical" evidence="9">
    <location>
        <begin position="67"/>
        <end position="89"/>
    </location>
</feature>
<evidence type="ECO:0000313" key="11">
    <source>
        <dbReference type="EMBL" id="KAF0133367.1"/>
    </source>
</evidence>
<dbReference type="InterPro" id="IPR003594">
    <property type="entry name" value="HATPase_dom"/>
</dbReference>
<evidence type="ECO:0000313" key="12">
    <source>
        <dbReference type="Proteomes" id="UP000488506"/>
    </source>
</evidence>
<name>A0A833P2T7_UNCSA</name>
<dbReference type="EMBL" id="WPAF01000028">
    <property type="protein sequence ID" value="KAF0133367.1"/>
    <property type="molecule type" value="Genomic_DNA"/>
</dbReference>
<evidence type="ECO:0000256" key="6">
    <source>
        <dbReference type="ARBA" id="ARBA00022777"/>
    </source>
</evidence>
<evidence type="ECO:0000256" key="1">
    <source>
        <dbReference type="ARBA" id="ARBA00000085"/>
    </source>
</evidence>
<keyword evidence="4" id="KW-0808">Transferase</keyword>
<dbReference type="Pfam" id="PF00512">
    <property type="entry name" value="HisKA"/>
    <property type="match status" value="1"/>
</dbReference>
<dbReference type="CDD" id="cd00082">
    <property type="entry name" value="HisKA"/>
    <property type="match status" value="1"/>
</dbReference>
<comment type="catalytic activity">
    <reaction evidence="1">
        <text>ATP + protein L-histidine = ADP + protein N-phospho-L-histidine.</text>
        <dbReference type="EC" id="2.7.13.3"/>
    </reaction>
</comment>
<keyword evidence="9" id="KW-1133">Transmembrane helix</keyword>
<dbReference type="PANTHER" id="PTHR43065:SF10">
    <property type="entry name" value="PEROXIDE STRESS-ACTIVATED HISTIDINE KINASE MAK3"/>
    <property type="match status" value="1"/>
</dbReference>
<keyword evidence="9" id="KW-0472">Membrane</keyword>
<feature type="transmembrane region" description="Helical" evidence="9">
    <location>
        <begin position="200"/>
        <end position="217"/>
    </location>
</feature>